<dbReference type="PANTHER" id="PTHR30055">
    <property type="entry name" value="HTH-TYPE TRANSCRIPTIONAL REGULATOR RUTR"/>
    <property type="match status" value="1"/>
</dbReference>
<keyword evidence="1" id="KW-0805">Transcription regulation</keyword>
<keyword evidence="7" id="KW-1185">Reference proteome</keyword>
<dbReference type="InterPro" id="IPR025996">
    <property type="entry name" value="MT1864/Rv1816-like_C"/>
</dbReference>
<evidence type="ECO:0000256" key="4">
    <source>
        <dbReference type="PROSITE-ProRule" id="PRU00335"/>
    </source>
</evidence>
<keyword evidence="2 4" id="KW-0238">DNA-binding</keyword>
<dbReference type="PROSITE" id="PS50977">
    <property type="entry name" value="HTH_TETR_2"/>
    <property type="match status" value="1"/>
</dbReference>
<organism evidence="6 7">
    <name type="scientific">Nakamurella panacisegetis</name>
    <dbReference type="NCBI Taxonomy" id="1090615"/>
    <lineage>
        <taxon>Bacteria</taxon>
        <taxon>Bacillati</taxon>
        <taxon>Actinomycetota</taxon>
        <taxon>Actinomycetes</taxon>
        <taxon>Nakamurellales</taxon>
        <taxon>Nakamurellaceae</taxon>
        <taxon>Nakamurella</taxon>
    </lineage>
</organism>
<dbReference type="Pfam" id="PF13305">
    <property type="entry name" value="TetR_C_33"/>
    <property type="match status" value="1"/>
</dbReference>
<dbReference type="InterPro" id="IPR001647">
    <property type="entry name" value="HTH_TetR"/>
</dbReference>
<dbReference type="GO" id="GO:0003700">
    <property type="term" value="F:DNA-binding transcription factor activity"/>
    <property type="evidence" value="ECO:0007669"/>
    <property type="project" value="TreeGrafter"/>
</dbReference>
<accession>A0A1H0MJA1</accession>
<dbReference type="Gene3D" id="1.10.357.10">
    <property type="entry name" value="Tetracycline Repressor, domain 2"/>
    <property type="match status" value="1"/>
</dbReference>
<dbReference type="SUPFAM" id="SSF48498">
    <property type="entry name" value="Tetracyclin repressor-like, C-terminal domain"/>
    <property type="match status" value="1"/>
</dbReference>
<sequence length="255" mass="27004">MNASVTARELARAALTSSIKDAARRQLGVEGPARLSVRAVAREVGLVSSAVYRYFPTRDDLLTALIIDAYDSLGAAVEAADAPIPVDRVWDRWGAVSHAVRDWALGNRHEYELIFGTPIPDYRAPQDTIVPAGRVPTVIMGVLQHAFSIGALVGAEPDVTAEGAPGLPDRLRDQLGTVTTALAVQLPPGVALRGVVAWTQLFGMVTFELFGQLVGSMDPADEFFAAAAESMGRYVGLRPPDHLAGALTSPLPSAP</sequence>
<feature type="DNA-binding region" description="H-T-H motif" evidence="4">
    <location>
        <begin position="36"/>
        <end position="55"/>
    </location>
</feature>
<dbReference type="InterPro" id="IPR050109">
    <property type="entry name" value="HTH-type_TetR-like_transc_reg"/>
</dbReference>
<evidence type="ECO:0000256" key="1">
    <source>
        <dbReference type="ARBA" id="ARBA00023015"/>
    </source>
</evidence>
<evidence type="ECO:0000256" key="3">
    <source>
        <dbReference type="ARBA" id="ARBA00023163"/>
    </source>
</evidence>
<dbReference type="Pfam" id="PF00440">
    <property type="entry name" value="TetR_N"/>
    <property type="match status" value="1"/>
</dbReference>
<dbReference type="PANTHER" id="PTHR30055:SF234">
    <property type="entry name" value="HTH-TYPE TRANSCRIPTIONAL REGULATOR BETI"/>
    <property type="match status" value="1"/>
</dbReference>
<dbReference type="InterPro" id="IPR009057">
    <property type="entry name" value="Homeodomain-like_sf"/>
</dbReference>
<dbReference type="EMBL" id="LT629710">
    <property type="protein sequence ID" value="SDO80538.1"/>
    <property type="molecule type" value="Genomic_DNA"/>
</dbReference>
<dbReference type="RefSeq" id="WP_090475847.1">
    <property type="nucleotide sequence ID" value="NZ_LT629710.1"/>
</dbReference>
<reference evidence="6 7" key="1">
    <citation type="submission" date="2016-10" db="EMBL/GenBank/DDBJ databases">
        <authorList>
            <person name="de Groot N.N."/>
        </authorList>
    </citation>
    <scope>NUCLEOTIDE SEQUENCE [LARGE SCALE GENOMIC DNA]</scope>
    <source>
        <strain evidence="7">P4-7,KCTC 19426,CECT 7604</strain>
    </source>
</reference>
<dbReference type="SUPFAM" id="SSF46689">
    <property type="entry name" value="Homeodomain-like"/>
    <property type="match status" value="1"/>
</dbReference>
<dbReference type="OrthoDB" id="3210322at2"/>
<dbReference type="Proteomes" id="UP000198741">
    <property type="component" value="Chromosome I"/>
</dbReference>
<evidence type="ECO:0000313" key="7">
    <source>
        <dbReference type="Proteomes" id="UP000198741"/>
    </source>
</evidence>
<keyword evidence="3" id="KW-0804">Transcription</keyword>
<protein>
    <submittedName>
        <fullName evidence="6">Regulatory protein, tetR family</fullName>
    </submittedName>
</protein>
<dbReference type="InterPro" id="IPR036271">
    <property type="entry name" value="Tet_transcr_reg_TetR-rel_C_sf"/>
</dbReference>
<feature type="domain" description="HTH tetR-type" evidence="5">
    <location>
        <begin position="13"/>
        <end position="73"/>
    </location>
</feature>
<evidence type="ECO:0000256" key="2">
    <source>
        <dbReference type="ARBA" id="ARBA00023125"/>
    </source>
</evidence>
<evidence type="ECO:0000313" key="6">
    <source>
        <dbReference type="EMBL" id="SDO80538.1"/>
    </source>
</evidence>
<dbReference type="STRING" id="1090615.SAMN04515671_2032"/>
<gene>
    <name evidence="6" type="ORF">SAMN04515671_2032</name>
</gene>
<dbReference type="GO" id="GO:0000976">
    <property type="term" value="F:transcription cis-regulatory region binding"/>
    <property type="evidence" value="ECO:0007669"/>
    <property type="project" value="TreeGrafter"/>
</dbReference>
<name>A0A1H0MJA1_9ACTN</name>
<dbReference type="AlphaFoldDB" id="A0A1H0MJA1"/>
<evidence type="ECO:0000259" key="5">
    <source>
        <dbReference type="PROSITE" id="PS50977"/>
    </source>
</evidence>
<proteinExistence type="predicted"/>